<feature type="compositionally biased region" description="Polar residues" evidence="7">
    <location>
        <begin position="31"/>
        <end position="44"/>
    </location>
</feature>
<dbReference type="InterPro" id="IPR001563">
    <property type="entry name" value="Peptidase_S10"/>
</dbReference>
<dbReference type="Pfam" id="PF00450">
    <property type="entry name" value="Peptidase_S10"/>
    <property type="match status" value="1"/>
</dbReference>
<dbReference type="HOGENOM" id="CLU_008523_12_3_1"/>
<dbReference type="OrthoDB" id="443318at2759"/>
<feature type="signal peptide" evidence="6">
    <location>
        <begin position="1"/>
        <end position="17"/>
    </location>
</feature>
<evidence type="ECO:0000256" key="5">
    <source>
        <dbReference type="ARBA" id="ARBA00023180"/>
    </source>
</evidence>
<reference evidence="8 9" key="1">
    <citation type="submission" date="2015-01" db="EMBL/GenBank/DDBJ databases">
        <title>The Genome Sequence of Exophiala oligosperma CBS72588.</title>
        <authorList>
            <consortium name="The Broad Institute Genomics Platform"/>
            <person name="Cuomo C."/>
            <person name="de Hoog S."/>
            <person name="Gorbushina A."/>
            <person name="Stielow B."/>
            <person name="Teixiera M."/>
            <person name="Abouelleil A."/>
            <person name="Chapman S.B."/>
            <person name="Priest M."/>
            <person name="Young S.K."/>
            <person name="Wortman J."/>
            <person name="Nusbaum C."/>
            <person name="Birren B."/>
        </authorList>
    </citation>
    <scope>NUCLEOTIDE SEQUENCE [LARGE SCALE GENOMIC DNA]</scope>
    <source>
        <strain evidence="8 9">CBS 72588</strain>
    </source>
</reference>
<proteinExistence type="inferred from homology"/>
<keyword evidence="9" id="KW-1185">Reference proteome</keyword>
<comment type="similarity">
    <text evidence="1 6">Belongs to the peptidase S10 family.</text>
</comment>
<name>A0A0D2DP11_9EURO</name>
<dbReference type="MEROPS" id="S10.014"/>
<evidence type="ECO:0000313" key="9">
    <source>
        <dbReference type="Proteomes" id="UP000053342"/>
    </source>
</evidence>
<protein>
    <recommendedName>
        <fullName evidence="6">Carboxypeptidase</fullName>
        <ecNumber evidence="6">3.4.16.-</ecNumber>
    </recommendedName>
</protein>
<dbReference type="GeneID" id="27362253"/>
<dbReference type="PANTHER" id="PTHR11802">
    <property type="entry name" value="SERINE PROTEASE FAMILY S10 SERINE CARBOXYPEPTIDASE"/>
    <property type="match status" value="1"/>
</dbReference>
<dbReference type="RefSeq" id="XP_016257745.1">
    <property type="nucleotide sequence ID" value="XM_016411704.1"/>
</dbReference>
<keyword evidence="3 6" id="KW-0645">Protease</keyword>
<keyword evidence="5" id="KW-0325">Glycoprotein</keyword>
<evidence type="ECO:0000256" key="2">
    <source>
        <dbReference type="ARBA" id="ARBA00022645"/>
    </source>
</evidence>
<dbReference type="Gene3D" id="3.40.50.1820">
    <property type="entry name" value="alpha/beta hydrolase"/>
    <property type="match status" value="1"/>
</dbReference>
<sequence length="558" mass="61027">MRFQTIVAACFATTALAVSNPHKRAPKRVFTPNTPETQSQSLTKRASPKYLTQKTKKFAVNGTGVPMVDFDIGESYAGTLSINNNASNENQLFFWFFPSDNPDASDEITIWLNGGPGCSSLDGLLQEHGPFLWQSGTYKPQPNPFSWTNLTNMVYVDQPVGTGLSPAAKGAPAKITSETQVTEDFAGFWKNFMTTFNMTGRKVYITGESYAGQYVPYIASHFLDLNDTDYYNVKGIQINDPSIGLDEVLIYTPAVTHLNNYAPVFALNESFMTSINERAEKCGYFDFMEEALTFPPKGKFTAPNVTAPGCDTWDDIVTAAIYVNPCFNIYHLTDFCPFLWDELGFPSLGNGPNNYFNRSDVQKALHAPPTDFTICGDKSLGLIQNDASPPSSFEALPSVIERTNNVIVGSGMLDFLLLTNGTLMTLNNMTWNGQQGFSKDPMNSGDFFTPYNPSIGFVVEETSNQPIPATPVGLVGGGGLLGKTHTERGLTWVTVDLAGHEIPQYVPGAAYRQLEFLLGRIDSLTVVGSFTTQHGNYTGTVPPNPYYGPTSTAVAFRA</sequence>
<dbReference type="PROSITE" id="PS00560">
    <property type="entry name" value="CARBOXYPEPT_SER_HIS"/>
    <property type="match status" value="1"/>
</dbReference>
<feature type="region of interest" description="Disordered" evidence="7">
    <location>
        <begin position="22"/>
        <end position="45"/>
    </location>
</feature>
<keyword evidence="2 6" id="KW-0121">Carboxypeptidase</keyword>
<dbReference type="PROSITE" id="PS00131">
    <property type="entry name" value="CARBOXYPEPT_SER_SER"/>
    <property type="match status" value="1"/>
</dbReference>
<keyword evidence="4 6" id="KW-0378">Hydrolase</keyword>
<dbReference type="Proteomes" id="UP000053342">
    <property type="component" value="Unassembled WGS sequence"/>
</dbReference>
<dbReference type="EC" id="3.4.16.-" evidence="6"/>
<keyword evidence="6" id="KW-0732">Signal</keyword>
<feature type="chain" id="PRO_5005112465" description="Carboxypeptidase" evidence="6">
    <location>
        <begin position="18"/>
        <end position="558"/>
    </location>
</feature>
<evidence type="ECO:0000256" key="3">
    <source>
        <dbReference type="ARBA" id="ARBA00022670"/>
    </source>
</evidence>
<evidence type="ECO:0000256" key="4">
    <source>
        <dbReference type="ARBA" id="ARBA00022801"/>
    </source>
</evidence>
<dbReference type="PANTHER" id="PTHR11802:SF116">
    <property type="entry name" value="CARBOXYPEPTIDASE"/>
    <property type="match status" value="1"/>
</dbReference>
<dbReference type="SUPFAM" id="SSF53474">
    <property type="entry name" value="alpha/beta-Hydrolases"/>
    <property type="match status" value="1"/>
</dbReference>
<dbReference type="InterPro" id="IPR033124">
    <property type="entry name" value="Ser_caboxypep_his_AS"/>
</dbReference>
<dbReference type="InterPro" id="IPR029058">
    <property type="entry name" value="AB_hydrolase_fold"/>
</dbReference>
<evidence type="ECO:0000313" key="8">
    <source>
        <dbReference type="EMBL" id="KIW37529.1"/>
    </source>
</evidence>
<evidence type="ECO:0000256" key="7">
    <source>
        <dbReference type="SAM" id="MobiDB-lite"/>
    </source>
</evidence>
<dbReference type="EMBL" id="KN847343">
    <property type="protein sequence ID" value="KIW37529.1"/>
    <property type="molecule type" value="Genomic_DNA"/>
</dbReference>
<dbReference type="GO" id="GO:0004185">
    <property type="term" value="F:serine-type carboxypeptidase activity"/>
    <property type="evidence" value="ECO:0007669"/>
    <property type="project" value="UniProtKB-UniRule"/>
</dbReference>
<accession>A0A0D2DP11</accession>
<evidence type="ECO:0000256" key="1">
    <source>
        <dbReference type="ARBA" id="ARBA00009431"/>
    </source>
</evidence>
<organism evidence="8 9">
    <name type="scientific">Exophiala oligosperma</name>
    <dbReference type="NCBI Taxonomy" id="215243"/>
    <lineage>
        <taxon>Eukaryota</taxon>
        <taxon>Fungi</taxon>
        <taxon>Dikarya</taxon>
        <taxon>Ascomycota</taxon>
        <taxon>Pezizomycotina</taxon>
        <taxon>Eurotiomycetes</taxon>
        <taxon>Chaetothyriomycetidae</taxon>
        <taxon>Chaetothyriales</taxon>
        <taxon>Herpotrichiellaceae</taxon>
        <taxon>Exophiala</taxon>
    </lineage>
</organism>
<gene>
    <name evidence="8" type="ORF">PV06_10179</name>
</gene>
<dbReference type="GO" id="GO:0006508">
    <property type="term" value="P:proteolysis"/>
    <property type="evidence" value="ECO:0007669"/>
    <property type="project" value="UniProtKB-KW"/>
</dbReference>
<dbReference type="PRINTS" id="PR00724">
    <property type="entry name" value="CRBOXYPTASEC"/>
</dbReference>
<dbReference type="VEuPathDB" id="FungiDB:PV06_10179"/>
<evidence type="ECO:0000256" key="6">
    <source>
        <dbReference type="RuleBase" id="RU361156"/>
    </source>
</evidence>
<dbReference type="InterPro" id="IPR018202">
    <property type="entry name" value="Ser_caboxypep_ser_AS"/>
</dbReference>
<dbReference type="AlphaFoldDB" id="A0A0D2DP11"/>